<sequence>MRPAAALPPWAARRGGRPGGAATCAGRRVVEQASRPARATRRREPRAVPAFPLRTVLRAGRPGGAATRAPRPVLVRTDRSRARCGVRSRTVPRAGRWMPCGTATCPGRTAVEQVYRLGGARAVAALLLGAA</sequence>
<proteinExistence type="predicted"/>
<gene>
    <name evidence="2" type="ORF">KCH_61850</name>
</gene>
<keyword evidence="3" id="KW-1185">Reference proteome</keyword>
<comment type="caution">
    <text evidence="2">The sequence shown here is derived from an EMBL/GenBank/DDBJ whole genome shotgun (WGS) entry which is preliminary data.</text>
</comment>
<feature type="compositionally biased region" description="Low complexity" evidence="1">
    <location>
        <begin position="1"/>
        <end position="13"/>
    </location>
</feature>
<dbReference type="Proteomes" id="UP000027178">
    <property type="component" value="Unassembled WGS sequence"/>
</dbReference>
<evidence type="ECO:0000313" key="3">
    <source>
        <dbReference type="Proteomes" id="UP000027178"/>
    </source>
</evidence>
<name>A0A066YVB3_9ACTN</name>
<reference evidence="2 3" key="1">
    <citation type="submission" date="2014-05" db="EMBL/GenBank/DDBJ databases">
        <title>Draft Genome Sequence of Kitasatospora cheerisanensis KCTC 2395.</title>
        <authorList>
            <person name="Nam D.H."/>
        </authorList>
    </citation>
    <scope>NUCLEOTIDE SEQUENCE [LARGE SCALE GENOMIC DNA]</scope>
    <source>
        <strain evidence="2 3">KCTC 2395</strain>
    </source>
</reference>
<dbReference type="AlphaFoldDB" id="A0A066YVB3"/>
<organism evidence="2 3">
    <name type="scientific">Kitasatospora cheerisanensis KCTC 2395</name>
    <dbReference type="NCBI Taxonomy" id="1348663"/>
    <lineage>
        <taxon>Bacteria</taxon>
        <taxon>Bacillati</taxon>
        <taxon>Actinomycetota</taxon>
        <taxon>Actinomycetes</taxon>
        <taxon>Kitasatosporales</taxon>
        <taxon>Streptomycetaceae</taxon>
        <taxon>Kitasatospora</taxon>
    </lineage>
</organism>
<dbReference type="PATRIC" id="fig|1348663.4.peg.5984"/>
<accession>A0A066YVB3</accession>
<dbReference type="HOGENOM" id="CLU_1924761_0_0_11"/>
<evidence type="ECO:0000313" key="2">
    <source>
        <dbReference type="EMBL" id="KDN82031.1"/>
    </source>
</evidence>
<evidence type="ECO:0000256" key="1">
    <source>
        <dbReference type="SAM" id="MobiDB-lite"/>
    </source>
</evidence>
<protein>
    <submittedName>
        <fullName evidence="2">Uncharacterized protein</fullName>
    </submittedName>
</protein>
<dbReference type="EMBL" id="JNBY01000126">
    <property type="protein sequence ID" value="KDN82031.1"/>
    <property type="molecule type" value="Genomic_DNA"/>
</dbReference>
<feature type="region of interest" description="Disordered" evidence="1">
    <location>
        <begin position="1"/>
        <end position="23"/>
    </location>
</feature>